<sequence length="527" mass="57716">GPAAGNALGGPRAFCATELGLGPGPEPKRYPLGAGRPQETKEPAPQAGRKWRPRRPRPLTTLAFAEESSKARPNGRTVEVAEDEVVRTPRSITAKQPPETDKKNEKSKKNKKKSKSDAKAVQNSSRHDGKEVDEGAWETKISHREKRQQRKRDKVLTDSGSLDSTIPGIENIITVPTEQLTTASFPVGSKKNKGDSHLNVQVSNFKSGKGDSTLQVSSGLNENLTVNGGGWNEKSIKLSSQISAGEEKWNSISPTTAGKRKTEPSAWSQDTGDVNANGKDWGRNWSDRSIFSGIGSTAEPVSQSTTSDYQWDVSRNQPYIDDEWSGLNGLSSADPSSDWNAPAEEWGNWVDEERASLLKSQESIPDDQKISDDDKEKGEGALPSGKSKKKKKKKKKQGEDNSLAQDTEELEKEIREELPVNTSKSRPKQEKVFSSKTVSTSDPPEVLVKNSQPIKTLPPAVSTEPSVSLSKNDSDKSSSQVPPMLSETDKSKSNMKQNSVPPSQPKSETNWESPKQIKKKKKARRET</sequence>
<dbReference type="GO" id="GO:0043066">
    <property type="term" value="P:negative regulation of apoptotic process"/>
    <property type="evidence" value="ECO:0007669"/>
    <property type="project" value="InterPro"/>
</dbReference>
<feature type="compositionally biased region" description="Polar residues" evidence="3">
    <location>
        <begin position="299"/>
        <end position="317"/>
    </location>
</feature>
<dbReference type="AlphaFoldDB" id="A0A5F9D9R0"/>
<protein>
    <submittedName>
        <fullName evidence="4">Metadherin</fullName>
    </submittedName>
</protein>
<dbReference type="InterPro" id="IPR052305">
    <property type="entry name" value="TransReg_TumorExp"/>
</dbReference>
<evidence type="ECO:0000256" key="3">
    <source>
        <dbReference type="SAM" id="MobiDB-lite"/>
    </source>
</evidence>
<feature type="compositionally biased region" description="Basic residues" evidence="3">
    <location>
        <begin position="516"/>
        <end position="527"/>
    </location>
</feature>
<organism evidence="4 5">
    <name type="scientific">Oryctolagus cuniculus</name>
    <name type="common">Rabbit</name>
    <dbReference type="NCBI Taxonomy" id="9986"/>
    <lineage>
        <taxon>Eukaryota</taxon>
        <taxon>Metazoa</taxon>
        <taxon>Chordata</taxon>
        <taxon>Craniata</taxon>
        <taxon>Vertebrata</taxon>
        <taxon>Euteleostomi</taxon>
        <taxon>Mammalia</taxon>
        <taxon>Eutheria</taxon>
        <taxon>Euarchontoglires</taxon>
        <taxon>Glires</taxon>
        <taxon>Lagomorpha</taxon>
        <taxon>Leporidae</taxon>
        <taxon>Oryctolagus</taxon>
    </lineage>
</organism>
<feature type="compositionally biased region" description="Basic residues" evidence="3">
    <location>
        <begin position="143"/>
        <end position="153"/>
    </location>
</feature>
<comment type="subcellular location">
    <subcellularLocation>
        <location evidence="1">Nucleus</location>
    </subcellularLocation>
</comment>
<dbReference type="GO" id="GO:0051059">
    <property type="term" value="F:NF-kappaB binding"/>
    <property type="evidence" value="ECO:0007669"/>
    <property type="project" value="TreeGrafter"/>
</dbReference>
<dbReference type="PANTHER" id="PTHR23251:SF0">
    <property type="entry name" value="PROTEIN LYRIC"/>
    <property type="match status" value="1"/>
</dbReference>
<reference evidence="4" key="3">
    <citation type="submission" date="2025-09" db="UniProtKB">
        <authorList>
            <consortium name="Ensembl"/>
        </authorList>
    </citation>
    <scope>IDENTIFICATION</scope>
    <source>
        <strain evidence="4">Thorbecke</strain>
    </source>
</reference>
<accession>A0A5F9D9R0</accession>
<dbReference type="Proteomes" id="UP000001811">
    <property type="component" value="Chromosome 3"/>
</dbReference>
<keyword evidence="5" id="KW-1185">Reference proteome</keyword>
<feature type="region of interest" description="Disordered" evidence="3">
    <location>
        <begin position="243"/>
        <end position="527"/>
    </location>
</feature>
<name>A0A5F9D9R0_RABIT</name>
<dbReference type="GO" id="GO:0045766">
    <property type="term" value="P:positive regulation of angiogenesis"/>
    <property type="evidence" value="ECO:0007669"/>
    <property type="project" value="InterPro"/>
</dbReference>
<feature type="compositionally biased region" description="Polar residues" evidence="3">
    <location>
        <begin position="494"/>
        <end position="513"/>
    </location>
</feature>
<evidence type="ECO:0000313" key="4">
    <source>
        <dbReference type="Ensembl" id="ENSOCUP00000042568.1"/>
    </source>
</evidence>
<evidence type="ECO:0000256" key="2">
    <source>
        <dbReference type="ARBA" id="ARBA00023242"/>
    </source>
</evidence>
<feature type="compositionally biased region" description="Basic residues" evidence="3">
    <location>
        <begin position="386"/>
        <end position="396"/>
    </location>
</feature>
<dbReference type="GO" id="GO:0003712">
    <property type="term" value="F:transcription coregulator activity"/>
    <property type="evidence" value="ECO:0007669"/>
    <property type="project" value="TreeGrafter"/>
</dbReference>
<evidence type="ECO:0000256" key="1">
    <source>
        <dbReference type="ARBA" id="ARBA00004123"/>
    </source>
</evidence>
<feature type="compositionally biased region" description="Basic and acidic residues" evidence="3">
    <location>
        <begin position="366"/>
        <end position="379"/>
    </location>
</feature>
<feature type="region of interest" description="Disordered" evidence="3">
    <location>
        <begin position="18"/>
        <end position="166"/>
    </location>
</feature>
<keyword evidence="2" id="KW-0539">Nucleus</keyword>
<dbReference type="GeneTree" id="ENSGT00940000154181"/>
<dbReference type="Bgee" id="ENSOCUG00000011400">
    <property type="expression patterns" value="Expressed in autopod skin and 15 other cell types or tissues"/>
</dbReference>
<feature type="compositionally biased region" description="Polar residues" evidence="3">
    <location>
        <begin position="265"/>
        <end position="274"/>
    </location>
</feature>
<dbReference type="Pfam" id="PF15686">
    <property type="entry name" value="LYRIC"/>
    <property type="match status" value="1"/>
</dbReference>
<dbReference type="GO" id="GO:0005634">
    <property type="term" value="C:nucleus"/>
    <property type="evidence" value="ECO:0007669"/>
    <property type="project" value="UniProtKB-SubCell"/>
</dbReference>
<feature type="compositionally biased region" description="Basic residues" evidence="3">
    <location>
        <begin position="105"/>
        <end position="114"/>
    </location>
</feature>
<dbReference type="Ensembl" id="ENSOCUT00000055341.1">
    <property type="protein sequence ID" value="ENSOCUP00000042568.1"/>
    <property type="gene ID" value="ENSOCUG00000011400.4"/>
</dbReference>
<proteinExistence type="predicted"/>
<dbReference type="EMBL" id="AAGW02012541">
    <property type="status" value="NOT_ANNOTATED_CDS"/>
    <property type="molecule type" value="Genomic_DNA"/>
</dbReference>
<evidence type="ECO:0000313" key="5">
    <source>
        <dbReference type="Proteomes" id="UP000001811"/>
    </source>
</evidence>
<dbReference type="GO" id="GO:0043123">
    <property type="term" value="P:positive regulation of canonical NF-kappaB signal transduction"/>
    <property type="evidence" value="ECO:0007669"/>
    <property type="project" value="InterPro"/>
</dbReference>
<dbReference type="PANTHER" id="PTHR23251">
    <property type="entry name" value="LYSINE-RICH CEACAM1 CO-ISOLATED PROTEIN LYRIC PROTEIN"/>
    <property type="match status" value="1"/>
</dbReference>
<feature type="compositionally biased region" description="Polar residues" evidence="3">
    <location>
        <begin position="328"/>
        <end position="339"/>
    </location>
</feature>
<reference evidence="4" key="2">
    <citation type="submission" date="2025-08" db="UniProtKB">
        <authorList>
            <consortium name="Ensembl"/>
        </authorList>
    </citation>
    <scope>IDENTIFICATION</scope>
    <source>
        <strain evidence="4">Thorbecke</strain>
    </source>
</reference>
<reference evidence="4 5" key="1">
    <citation type="journal article" date="2011" name="Nature">
        <title>A high-resolution map of human evolutionary constraint using 29 mammals.</title>
        <authorList>
            <person name="Lindblad-Toh K."/>
            <person name="Garber M."/>
            <person name="Zuk O."/>
            <person name="Lin M.F."/>
            <person name="Parker B.J."/>
            <person name="Washietl S."/>
            <person name="Kheradpour P."/>
            <person name="Ernst J."/>
            <person name="Jordan G."/>
            <person name="Mauceli E."/>
            <person name="Ward L.D."/>
            <person name="Lowe C.B."/>
            <person name="Holloway A.K."/>
            <person name="Clamp M."/>
            <person name="Gnerre S."/>
            <person name="Alfoldi J."/>
            <person name="Beal K."/>
            <person name="Chang J."/>
            <person name="Clawson H."/>
            <person name="Cuff J."/>
            <person name="Di Palma F."/>
            <person name="Fitzgerald S."/>
            <person name="Flicek P."/>
            <person name="Guttman M."/>
            <person name="Hubisz M.J."/>
            <person name="Jaffe D.B."/>
            <person name="Jungreis I."/>
            <person name="Kent W.J."/>
            <person name="Kostka D."/>
            <person name="Lara M."/>
            <person name="Martins A.L."/>
            <person name="Massingham T."/>
            <person name="Moltke I."/>
            <person name="Raney B.J."/>
            <person name="Rasmussen M.D."/>
            <person name="Robinson J."/>
            <person name="Stark A."/>
            <person name="Vilella A.J."/>
            <person name="Wen J."/>
            <person name="Xie X."/>
            <person name="Zody M.C."/>
            <person name="Baldwin J."/>
            <person name="Bloom T."/>
            <person name="Chin C.W."/>
            <person name="Heiman D."/>
            <person name="Nicol R."/>
            <person name="Nusbaum C."/>
            <person name="Young S."/>
            <person name="Wilkinson J."/>
            <person name="Worley K.C."/>
            <person name="Kovar C.L."/>
            <person name="Muzny D.M."/>
            <person name="Gibbs R.A."/>
            <person name="Cree A."/>
            <person name="Dihn H.H."/>
            <person name="Fowler G."/>
            <person name="Jhangiani S."/>
            <person name="Joshi V."/>
            <person name="Lee S."/>
            <person name="Lewis L.R."/>
            <person name="Nazareth L.V."/>
            <person name="Okwuonu G."/>
            <person name="Santibanez J."/>
            <person name="Warren W.C."/>
            <person name="Mardis E.R."/>
            <person name="Weinstock G.M."/>
            <person name="Wilson R.K."/>
            <person name="Delehaunty K."/>
            <person name="Dooling D."/>
            <person name="Fronik C."/>
            <person name="Fulton L."/>
            <person name="Fulton B."/>
            <person name="Graves T."/>
            <person name="Minx P."/>
            <person name="Sodergren E."/>
            <person name="Birney E."/>
            <person name="Margulies E.H."/>
            <person name="Herrero J."/>
            <person name="Green E.D."/>
            <person name="Haussler D."/>
            <person name="Siepel A."/>
            <person name="Goldman N."/>
            <person name="Pollard K.S."/>
            <person name="Pedersen J.S."/>
            <person name="Lander E.S."/>
            <person name="Kellis M."/>
        </authorList>
    </citation>
    <scope>NUCLEOTIDE SEQUENCE [LARGE SCALE GENOMIC DNA]</scope>
    <source>
        <strain evidence="4 5">Thorbecke inbred</strain>
    </source>
</reference>
<dbReference type="InterPro" id="IPR031402">
    <property type="entry name" value="LYRIC"/>
</dbReference>
<dbReference type="GO" id="GO:0006357">
    <property type="term" value="P:regulation of transcription by RNA polymerase II"/>
    <property type="evidence" value="ECO:0007669"/>
    <property type="project" value="TreeGrafter"/>
</dbReference>